<evidence type="ECO:0000256" key="3">
    <source>
        <dbReference type="ARBA" id="ARBA00023004"/>
    </source>
</evidence>
<evidence type="ECO:0000313" key="8">
    <source>
        <dbReference type="Proteomes" id="UP000214646"/>
    </source>
</evidence>
<dbReference type="EMBL" id="NIDE01000005">
    <property type="protein sequence ID" value="OWK42329.1"/>
    <property type="molecule type" value="Genomic_DNA"/>
</dbReference>
<evidence type="ECO:0000256" key="1">
    <source>
        <dbReference type="ARBA" id="ARBA00022617"/>
    </source>
</evidence>
<evidence type="ECO:0000256" key="5">
    <source>
        <dbReference type="SAM" id="SignalP"/>
    </source>
</evidence>
<gene>
    <name evidence="7" type="ORF">FRUB_04407</name>
</gene>
<dbReference type="Pfam" id="PF21419">
    <property type="entry name" value="RoxA-like_Cyt-c"/>
    <property type="match status" value="1"/>
</dbReference>
<dbReference type="AlphaFoldDB" id="A0A225DYJ8"/>
<evidence type="ECO:0000313" key="7">
    <source>
        <dbReference type="EMBL" id="OWK42329.1"/>
    </source>
</evidence>
<dbReference type="GO" id="GO:0009055">
    <property type="term" value="F:electron transfer activity"/>
    <property type="evidence" value="ECO:0007669"/>
    <property type="project" value="InterPro"/>
</dbReference>
<dbReference type="SUPFAM" id="SSF46626">
    <property type="entry name" value="Cytochrome c"/>
    <property type="match status" value="1"/>
</dbReference>
<evidence type="ECO:0000259" key="6">
    <source>
        <dbReference type="PROSITE" id="PS51007"/>
    </source>
</evidence>
<feature type="chain" id="PRO_5013189007" description="Cytochrome c domain-containing protein" evidence="5">
    <location>
        <begin position="22"/>
        <end position="448"/>
    </location>
</feature>
<dbReference type="GO" id="GO:0004130">
    <property type="term" value="F:cytochrome-c peroxidase activity"/>
    <property type="evidence" value="ECO:0007669"/>
    <property type="project" value="TreeGrafter"/>
</dbReference>
<dbReference type="InterPro" id="IPR036909">
    <property type="entry name" value="Cyt_c-like_dom_sf"/>
</dbReference>
<dbReference type="PANTHER" id="PTHR30600">
    <property type="entry name" value="CYTOCHROME C PEROXIDASE-RELATED"/>
    <property type="match status" value="1"/>
</dbReference>
<comment type="caution">
    <text evidence="7">The sequence shown here is derived from an EMBL/GenBank/DDBJ whole genome shotgun (WGS) entry which is preliminary data.</text>
</comment>
<keyword evidence="8" id="KW-1185">Reference proteome</keyword>
<feature type="signal peptide" evidence="5">
    <location>
        <begin position="1"/>
        <end position="21"/>
    </location>
</feature>
<accession>A0A225DYJ8</accession>
<name>A0A225DYJ8_9BACT</name>
<keyword evidence="2 4" id="KW-0479">Metal-binding</keyword>
<evidence type="ECO:0000256" key="4">
    <source>
        <dbReference type="PROSITE-ProRule" id="PRU00433"/>
    </source>
</evidence>
<proteinExistence type="predicted"/>
<dbReference type="InterPro" id="IPR009056">
    <property type="entry name" value="Cyt_c-like_dom"/>
</dbReference>
<dbReference type="PANTHER" id="PTHR30600:SF9">
    <property type="entry name" value="BLR7738 PROTEIN"/>
    <property type="match status" value="1"/>
</dbReference>
<dbReference type="Gene3D" id="1.10.760.10">
    <property type="entry name" value="Cytochrome c-like domain"/>
    <property type="match status" value="1"/>
</dbReference>
<dbReference type="GO" id="GO:0046872">
    <property type="term" value="F:metal ion binding"/>
    <property type="evidence" value="ECO:0007669"/>
    <property type="project" value="UniProtKB-KW"/>
</dbReference>
<evidence type="ECO:0000256" key="2">
    <source>
        <dbReference type="ARBA" id="ARBA00022723"/>
    </source>
</evidence>
<feature type="domain" description="Cytochrome c" evidence="6">
    <location>
        <begin position="260"/>
        <end position="448"/>
    </location>
</feature>
<dbReference type="PROSITE" id="PS51007">
    <property type="entry name" value="CYTC"/>
    <property type="match status" value="1"/>
</dbReference>
<dbReference type="RefSeq" id="WP_088255503.1">
    <property type="nucleotide sequence ID" value="NZ_NIDE01000005.1"/>
</dbReference>
<keyword evidence="3 4" id="KW-0408">Iron</keyword>
<dbReference type="GO" id="GO:0020037">
    <property type="term" value="F:heme binding"/>
    <property type="evidence" value="ECO:0007669"/>
    <property type="project" value="InterPro"/>
</dbReference>
<dbReference type="Proteomes" id="UP000214646">
    <property type="component" value="Unassembled WGS sequence"/>
</dbReference>
<keyword evidence="1 4" id="KW-0349">Heme</keyword>
<sequence length="448" mass="49420">MPRVVAWSCVVLFFCAGGVAAADPVAATRGKAALEGTAFIRAFWPSFGYAEAWRAWGVSEKPAGYDAAFRERYGLHPAPYPNDGLPMGLRKADYLFTKGIGIDCMVCHGGSILGKSIVGLGNTSLDIHSLFEELYAASRTPTRVPFAFCQARGTSEAGAFSVYLLGFREPDLTLTHKFRDLGLKDDACEDVPAWWLLKKKKTMYYVGATDARSVRSMMQFMMHPLTTRGDFERAEPAFRDVLQYLLSMEPPKYPFPVDAKKATAGKVVFGEHCAKCHGTYGERWTYPNKIVPLAEIGTDPKRYENIGPAFGAAYAESWFAKEKAGGWFLPGQPLKLTAGYQAPPLDGVWATAPYFHNGSVPTLDGVLNSRARPKVFTRSFGTGADDYDRERVGWKVREVSPPPATMSDIDRRRVYDTTRPGRGNAGHTYGDDLAPDERAAVIEYLKTL</sequence>
<reference evidence="8" key="1">
    <citation type="submission" date="2017-06" db="EMBL/GenBank/DDBJ databases">
        <title>Genome analysis of Fimbriiglobus ruber SP5, the first member of the order Planctomycetales with confirmed chitinolytic capability.</title>
        <authorList>
            <person name="Ravin N.V."/>
            <person name="Rakitin A.L."/>
            <person name="Ivanova A.A."/>
            <person name="Beletsky A.V."/>
            <person name="Kulichevskaya I.S."/>
            <person name="Mardanov A.V."/>
            <person name="Dedysh S.N."/>
        </authorList>
    </citation>
    <scope>NUCLEOTIDE SEQUENCE [LARGE SCALE GENOMIC DNA]</scope>
    <source>
        <strain evidence="8">SP5</strain>
    </source>
</reference>
<keyword evidence="5" id="KW-0732">Signal</keyword>
<protein>
    <recommendedName>
        <fullName evidence="6">Cytochrome c domain-containing protein</fullName>
    </recommendedName>
</protein>
<dbReference type="InterPro" id="IPR051395">
    <property type="entry name" value="Cytochrome_c_Peroxidase/MauG"/>
</dbReference>
<dbReference type="OrthoDB" id="417271at2"/>
<organism evidence="7 8">
    <name type="scientific">Fimbriiglobus ruber</name>
    <dbReference type="NCBI Taxonomy" id="1908690"/>
    <lineage>
        <taxon>Bacteria</taxon>
        <taxon>Pseudomonadati</taxon>
        <taxon>Planctomycetota</taxon>
        <taxon>Planctomycetia</taxon>
        <taxon>Gemmatales</taxon>
        <taxon>Gemmataceae</taxon>
        <taxon>Fimbriiglobus</taxon>
    </lineage>
</organism>